<dbReference type="InterPro" id="IPR051012">
    <property type="entry name" value="CellSynth/LPSAsmb/PSIAsmb"/>
</dbReference>
<keyword evidence="4" id="KW-1133">Transmembrane helix</keyword>
<comment type="subcellular location">
    <subcellularLocation>
        <location evidence="4">Cell inner membrane</location>
        <topology evidence="4">Single-pass membrane protein</topology>
        <orientation evidence="4">Cytoplasmic side</orientation>
    </subcellularLocation>
</comment>
<evidence type="ECO:0000313" key="6">
    <source>
        <dbReference type="EMBL" id="MCP3427429.1"/>
    </source>
</evidence>
<feature type="binding site" evidence="4">
    <location>
        <position position="373"/>
    </location>
    <ligand>
        <name>Fe cation</name>
        <dbReference type="ChEBI" id="CHEBI:24875"/>
    </ligand>
</feature>
<dbReference type="Gene3D" id="1.25.40.10">
    <property type="entry name" value="Tetratricopeptide repeat domain"/>
    <property type="match status" value="1"/>
</dbReference>
<keyword evidence="4" id="KW-0472">Membrane</keyword>
<dbReference type="Pfam" id="PF18073">
    <property type="entry name" value="Zn_ribbon_LapB"/>
    <property type="match status" value="1"/>
</dbReference>
<keyword evidence="4" id="KW-0812">Transmembrane</keyword>
<proteinExistence type="inferred from homology"/>
<dbReference type="SMART" id="SM00028">
    <property type="entry name" value="TPR"/>
    <property type="match status" value="6"/>
</dbReference>
<dbReference type="EMBL" id="JANATA010000001">
    <property type="protein sequence ID" value="MCP3427429.1"/>
    <property type="molecule type" value="Genomic_DNA"/>
</dbReference>
<organism evidence="6 7">
    <name type="scientific">Opacimonas viscosa</name>
    <dbReference type="NCBI Taxonomy" id="2961944"/>
    <lineage>
        <taxon>Bacteria</taxon>
        <taxon>Pseudomonadati</taxon>
        <taxon>Pseudomonadota</taxon>
        <taxon>Gammaproteobacteria</taxon>
        <taxon>Alteromonadales</taxon>
        <taxon>Alteromonadaceae</taxon>
        <taxon>Opacimonas</taxon>
    </lineage>
</organism>
<dbReference type="RefSeq" id="WP_254097770.1">
    <property type="nucleotide sequence ID" value="NZ_JANATA010000001.1"/>
</dbReference>
<dbReference type="Pfam" id="PF14559">
    <property type="entry name" value="TPR_19"/>
    <property type="match status" value="1"/>
</dbReference>
<dbReference type="HAMAP" id="MF_00994">
    <property type="entry name" value="LPS_assembly_LapB"/>
    <property type="match status" value="1"/>
</dbReference>
<evidence type="ECO:0000256" key="2">
    <source>
        <dbReference type="ARBA" id="ARBA00022737"/>
    </source>
</evidence>
<evidence type="ECO:0000256" key="4">
    <source>
        <dbReference type="HAMAP-Rule" id="MF_00994"/>
    </source>
</evidence>
<dbReference type="CDD" id="cd00350">
    <property type="entry name" value="rubredoxin_like"/>
    <property type="match status" value="1"/>
</dbReference>
<gene>
    <name evidence="4 6" type="primary">lapB</name>
    <name evidence="6" type="ORF">NLF92_00515</name>
</gene>
<feature type="binding site" evidence="4">
    <location>
        <position position="376"/>
    </location>
    <ligand>
        <name>Fe cation</name>
        <dbReference type="ChEBI" id="CHEBI:24875"/>
    </ligand>
</feature>
<keyword evidence="3 4" id="KW-0802">TPR repeat</keyword>
<feature type="domain" description="LapB rubredoxin metal binding" evidence="5">
    <location>
        <begin position="357"/>
        <end position="383"/>
    </location>
</feature>
<dbReference type="SUPFAM" id="SSF48452">
    <property type="entry name" value="TPR-like"/>
    <property type="match status" value="2"/>
</dbReference>
<dbReference type="GO" id="GO:0046890">
    <property type="term" value="P:regulation of lipid biosynthetic process"/>
    <property type="evidence" value="ECO:0007669"/>
    <property type="project" value="UniProtKB-UniRule"/>
</dbReference>
<keyword evidence="7" id="KW-1185">Reference proteome</keyword>
<dbReference type="InterPro" id="IPR019734">
    <property type="entry name" value="TPR_rpt"/>
</dbReference>
<dbReference type="GO" id="GO:0008653">
    <property type="term" value="P:lipopolysaccharide metabolic process"/>
    <property type="evidence" value="ECO:0007669"/>
    <property type="project" value="InterPro"/>
</dbReference>
<feature type="binding site" evidence="4">
    <location>
        <position position="359"/>
    </location>
    <ligand>
        <name>Fe cation</name>
        <dbReference type="ChEBI" id="CHEBI:24875"/>
    </ligand>
</feature>
<protein>
    <recommendedName>
        <fullName evidence="4">Lipopolysaccharide assembly protein B</fullName>
    </recommendedName>
</protein>
<dbReference type="NCBIfam" id="NF008757">
    <property type="entry name" value="PRK11788.1-5"/>
    <property type="match status" value="1"/>
</dbReference>
<keyword evidence="4" id="KW-1003">Cell membrane</keyword>
<keyword evidence="4" id="KW-0997">Cell inner membrane</keyword>
<comment type="function">
    <text evidence="4">Modulates cellular lipopolysaccharide (LPS) levels by regulating LpxC, which is involved in lipid A biosynthesis. May act by modulating the proteolytic activity of FtsH towards LpxC. May also coordinate assembly of proteins involved in LPS synthesis at the plasma membrane.</text>
</comment>
<dbReference type="PANTHER" id="PTHR45586:SF1">
    <property type="entry name" value="LIPOPOLYSACCHARIDE ASSEMBLY PROTEIN B"/>
    <property type="match status" value="1"/>
</dbReference>
<feature type="binding site" evidence="4">
    <location>
        <position position="362"/>
    </location>
    <ligand>
        <name>Fe cation</name>
        <dbReference type="ChEBI" id="CHEBI:24875"/>
    </ligand>
</feature>
<evidence type="ECO:0000259" key="5">
    <source>
        <dbReference type="Pfam" id="PF18073"/>
    </source>
</evidence>
<reference evidence="6" key="1">
    <citation type="submission" date="2022-07" db="EMBL/GenBank/DDBJ databases">
        <title>Characterization of the Novel Bacterium Alteromonas immobilis LMIT006 and Alteromonas gregis LMIT007.</title>
        <authorList>
            <person name="Lin X."/>
        </authorList>
    </citation>
    <scope>NUCLEOTIDE SEQUENCE</scope>
    <source>
        <strain evidence="6">LMIT007</strain>
    </source>
</reference>
<dbReference type="Proteomes" id="UP001165413">
    <property type="component" value="Unassembled WGS sequence"/>
</dbReference>
<comment type="caution">
    <text evidence="6">The sequence shown here is derived from an EMBL/GenBank/DDBJ whole genome shotgun (WGS) entry which is preliminary data.</text>
</comment>
<comment type="similarity">
    <text evidence="4">Belongs to the LapB family.</text>
</comment>
<evidence type="ECO:0000256" key="3">
    <source>
        <dbReference type="ARBA" id="ARBA00022803"/>
    </source>
</evidence>
<dbReference type="InterPro" id="IPR030865">
    <property type="entry name" value="LapB"/>
</dbReference>
<dbReference type="GO" id="GO:0009898">
    <property type="term" value="C:cytoplasmic side of plasma membrane"/>
    <property type="evidence" value="ECO:0007669"/>
    <property type="project" value="UniProtKB-UniRule"/>
</dbReference>
<keyword evidence="1 4" id="KW-0479">Metal-binding</keyword>
<feature type="topological domain" description="Cytoplasmic" evidence="4">
    <location>
        <begin position="21"/>
        <end position="391"/>
    </location>
</feature>
<evidence type="ECO:0000313" key="7">
    <source>
        <dbReference type="Proteomes" id="UP001165413"/>
    </source>
</evidence>
<name>A0AA41WVN4_9ALTE</name>
<dbReference type="InterPro" id="IPR041166">
    <property type="entry name" value="Rubredoxin_2"/>
</dbReference>
<keyword evidence="2 4" id="KW-0677">Repeat</keyword>
<dbReference type="GO" id="GO:0005506">
    <property type="term" value="F:iron ion binding"/>
    <property type="evidence" value="ECO:0007669"/>
    <property type="project" value="UniProtKB-UniRule"/>
</dbReference>
<evidence type="ECO:0000256" key="1">
    <source>
        <dbReference type="ARBA" id="ARBA00022723"/>
    </source>
</evidence>
<dbReference type="AlphaFoldDB" id="A0AA41WVN4"/>
<dbReference type="PANTHER" id="PTHR45586">
    <property type="entry name" value="TPR REPEAT-CONTAINING PROTEIN PA4667"/>
    <property type="match status" value="1"/>
</dbReference>
<keyword evidence="4" id="KW-0408">Iron</keyword>
<accession>A0AA41WVN4</accession>
<dbReference type="InterPro" id="IPR011990">
    <property type="entry name" value="TPR-like_helical_dom_sf"/>
</dbReference>
<dbReference type="Pfam" id="PF13176">
    <property type="entry name" value="TPR_7"/>
    <property type="match status" value="1"/>
</dbReference>
<sequence length="391" mass="44895">MRELLFLLLPVAVWYGWIMGRNSVRNAQRKQSSILSKHYYKGLNFLLSDQPDKAVDTLIKMISLNNDTVETHIAMGNFFRHRGELDRAIRIHQNLVSREELSGTQRENALSELGKDYFMAGFLERAENSYIKLLDSDKHRSAAQTHLFEIYQTTKEWDKSIELAERMLAVDNTQLHVGMQLAHFYCEKAQKFIKSNDFSSAYPYLRKAVDVDSHAVRPWLMLGRVYIEQGKFSEAMVALNEVPERDLSWFSEAVPLLEKAAEQLQDDALLIKSIEPHWQVCATSYLAKVKLIAKQENSDIAAKTLLEQLKKTPTMRGFKTLLSLYVTADDAPADDIQTSLALLQNLVEEQIKQRPKYRCTNCGFSGRQIYWLCPSCKHWSVVKPIKGLDGE</sequence>